<reference evidence="1 2" key="2">
    <citation type="journal article" date="2013" name="Plant Cell Physiol.">
        <title>Rice Annotation Project Database (RAP-DB): an integrative and interactive database for rice genomics.</title>
        <authorList>
            <person name="Sakai H."/>
            <person name="Lee S.S."/>
            <person name="Tanaka T."/>
            <person name="Numa H."/>
            <person name="Kim J."/>
            <person name="Kawahara Y."/>
            <person name="Wakimoto H."/>
            <person name="Yang C.C."/>
            <person name="Iwamoto M."/>
            <person name="Abe T."/>
            <person name="Yamada Y."/>
            <person name="Muto A."/>
            <person name="Inokuchi H."/>
            <person name="Ikemura T."/>
            <person name="Matsumoto T."/>
            <person name="Sasaki T."/>
            <person name="Itoh T."/>
        </authorList>
    </citation>
    <scope>NUCLEOTIDE SEQUENCE [LARGE SCALE GENOMIC DNA]</scope>
    <source>
        <strain evidence="2">cv. Nipponbare</strain>
    </source>
</reference>
<accession>A0A0P0VIV2</accession>
<reference evidence="1 2" key="3">
    <citation type="journal article" date="2013" name="Rice">
        <title>Improvement of the Oryza sativa Nipponbare reference genome using next generation sequence and optical map data.</title>
        <authorList>
            <person name="Kawahara Y."/>
            <person name="de la Bastide M."/>
            <person name="Hamilton J.P."/>
            <person name="Kanamori H."/>
            <person name="McCombie W.R."/>
            <person name="Ouyang S."/>
            <person name="Schwartz D.C."/>
            <person name="Tanaka T."/>
            <person name="Wu J."/>
            <person name="Zhou S."/>
            <person name="Childs K.L."/>
            <person name="Davidson R.M."/>
            <person name="Lin H."/>
            <person name="Quesada-Ocampo L."/>
            <person name="Vaillancourt B."/>
            <person name="Sakai H."/>
            <person name="Lee S.S."/>
            <person name="Kim J."/>
            <person name="Numa H."/>
            <person name="Itoh T."/>
            <person name="Buell C.R."/>
            <person name="Matsumoto T."/>
        </authorList>
    </citation>
    <scope>NUCLEOTIDE SEQUENCE [LARGE SCALE GENOMIC DNA]</scope>
    <source>
        <strain evidence="2">cv. Nipponbare</strain>
    </source>
</reference>
<dbReference type="EMBL" id="AP014958">
    <property type="protein sequence ID" value="BAS78603.1"/>
    <property type="molecule type" value="Genomic_DNA"/>
</dbReference>
<name>A0A0P0VIV2_ORYSJ</name>
<evidence type="ECO:0000313" key="1">
    <source>
        <dbReference type="EMBL" id="BAS78603.1"/>
    </source>
</evidence>
<keyword evidence="2" id="KW-1185">Reference proteome</keyword>
<proteinExistence type="predicted"/>
<dbReference type="Proteomes" id="UP000059680">
    <property type="component" value="Chromosome 2"/>
</dbReference>
<reference evidence="2" key="1">
    <citation type="journal article" date="2005" name="Nature">
        <title>The map-based sequence of the rice genome.</title>
        <authorList>
            <consortium name="International rice genome sequencing project (IRGSP)"/>
            <person name="Matsumoto T."/>
            <person name="Wu J."/>
            <person name="Kanamori H."/>
            <person name="Katayose Y."/>
            <person name="Fujisawa M."/>
            <person name="Namiki N."/>
            <person name="Mizuno H."/>
            <person name="Yamamoto K."/>
            <person name="Antonio B.A."/>
            <person name="Baba T."/>
            <person name="Sakata K."/>
            <person name="Nagamura Y."/>
            <person name="Aoki H."/>
            <person name="Arikawa K."/>
            <person name="Arita K."/>
            <person name="Bito T."/>
            <person name="Chiden Y."/>
            <person name="Fujitsuka N."/>
            <person name="Fukunaka R."/>
            <person name="Hamada M."/>
            <person name="Harada C."/>
            <person name="Hayashi A."/>
            <person name="Hijishita S."/>
            <person name="Honda M."/>
            <person name="Hosokawa S."/>
            <person name="Ichikawa Y."/>
            <person name="Idonuma A."/>
            <person name="Iijima M."/>
            <person name="Ikeda M."/>
            <person name="Ikeno M."/>
            <person name="Ito K."/>
            <person name="Ito S."/>
            <person name="Ito T."/>
            <person name="Ito Y."/>
            <person name="Ito Y."/>
            <person name="Iwabuchi A."/>
            <person name="Kamiya K."/>
            <person name="Karasawa W."/>
            <person name="Kurita K."/>
            <person name="Katagiri S."/>
            <person name="Kikuta A."/>
            <person name="Kobayashi H."/>
            <person name="Kobayashi N."/>
            <person name="Machita K."/>
            <person name="Maehara T."/>
            <person name="Masukawa M."/>
            <person name="Mizubayashi T."/>
            <person name="Mukai Y."/>
            <person name="Nagasaki H."/>
            <person name="Nagata Y."/>
            <person name="Naito S."/>
            <person name="Nakashima M."/>
            <person name="Nakama Y."/>
            <person name="Nakamichi Y."/>
            <person name="Nakamura M."/>
            <person name="Meguro A."/>
            <person name="Negishi M."/>
            <person name="Ohta I."/>
            <person name="Ohta T."/>
            <person name="Okamoto M."/>
            <person name="Ono N."/>
            <person name="Saji S."/>
            <person name="Sakaguchi M."/>
            <person name="Sakai K."/>
            <person name="Shibata M."/>
            <person name="Shimokawa T."/>
            <person name="Song J."/>
            <person name="Takazaki Y."/>
            <person name="Terasawa K."/>
            <person name="Tsugane M."/>
            <person name="Tsuji K."/>
            <person name="Ueda S."/>
            <person name="Waki K."/>
            <person name="Yamagata H."/>
            <person name="Yamamoto M."/>
            <person name="Yamamoto S."/>
            <person name="Yamane H."/>
            <person name="Yoshiki S."/>
            <person name="Yoshihara R."/>
            <person name="Yukawa K."/>
            <person name="Zhong H."/>
            <person name="Yano M."/>
            <person name="Yuan Q."/>
            <person name="Ouyang S."/>
            <person name="Liu J."/>
            <person name="Jones K.M."/>
            <person name="Gansberger K."/>
            <person name="Moffat K."/>
            <person name="Hill J."/>
            <person name="Bera J."/>
            <person name="Fadrosh D."/>
            <person name="Jin S."/>
            <person name="Johri S."/>
            <person name="Kim M."/>
            <person name="Overton L."/>
            <person name="Reardon M."/>
            <person name="Tsitrin T."/>
            <person name="Vuong H."/>
            <person name="Weaver B."/>
            <person name="Ciecko A."/>
            <person name="Tallon L."/>
            <person name="Jackson J."/>
            <person name="Pai G."/>
            <person name="Aken S.V."/>
            <person name="Utterback T."/>
            <person name="Reidmuller S."/>
            <person name="Feldblyum T."/>
            <person name="Hsiao J."/>
            <person name="Zismann V."/>
            <person name="Iobst S."/>
            <person name="de Vazeille A.R."/>
            <person name="Buell C.R."/>
            <person name="Ying K."/>
            <person name="Li Y."/>
            <person name="Lu T."/>
            <person name="Huang Y."/>
            <person name="Zhao Q."/>
            <person name="Feng Q."/>
            <person name="Zhang L."/>
            <person name="Zhu J."/>
            <person name="Weng Q."/>
            <person name="Mu J."/>
            <person name="Lu Y."/>
            <person name="Fan D."/>
            <person name="Liu Y."/>
            <person name="Guan J."/>
            <person name="Zhang Y."/>
            <person name="Yu S."/>
            <person name="Liu X."/>
            <person name="Zhang Y."/>
            <person name="Hong G."/>
            <person name="Han B."/>
            <person name="Choisne N."/>
            <person name="Demange N."/>
            <person name="Orjeda G."/>
            <person name="Samain S."/>
            <person name="Cattolico L."/>
            <person name="Pelletier E."/>
            <person name="Couloux A."/>
            <person name="Segurens B."/>
            <person name="Wincker P."/>
            <person name="D'Hont A."/>
            <person name="Scarpelli C."/>
            <person name="Weissenbach J."/>
            <person name="Salanoubat M."/>
            <person name="Quetier F."/>
            <person name="Yu Y."/>
            <person name="Kim H.R."/>
            <person name="Rambo T."/>
            <person name="Currie J."/>
            <person name="Collura K."/>
            <person name="Luo M."/>
            <person name="Yang T."/>
            <person name="Ammiraju J.S.S."/>
            <person name="Engler F."/>
            <person name="Soderlund C."/>
            <person name="Wing R.A."/>
            <person name="Palmer L.E."/>
            <person name="de la Bastide M."/>
            <person name="Spiegel L."/>
            <person name="Nascimento L."/>
            <person name="Zutavern T."/>
            <person name="O'Shaughnessy A."/>
            <person name="Dike S."/>
            <person name="Dedhia N."/>
            <person name="Preston R."/>
            <person name="Balija V."/>
            <person name="McCombie W.R."/>
            <person name="Chow T."/>
            <person name="Chen H."/>
            <person name="Chung M."/>
            <person name="Chen C."/>
            <person name="Shaw J."/>
            <person name="Wu H."/>
            <person name="Hsiao K."/>
            <person name="Chao Y."/>
            <person name="Chu M."/>
            <person name="Cheng C."/>
            <person name="Hour A."/>
            <person name="Lee P."/>
            <person name="Lin S."/>
            <person name="Lin Y."/>
            <person name="Liou J."/>
            <person name="Liu S."/>
            <person name="Hsing Y."/>
            <person name="Raghuvanshi S."/>
            <person name="Mohanty A."/>
            <person name="Bharti A.K."/>
            <person name="Gaur A."/>
            <person name="Gupta V."/>
            <person name="Kumar D."/>
            <person name="Ravi V."/>
            <person name="Vij S."/>
            <person name="Kapur A."/>
            <person name="Khurana P."/>
            <person name="Khurana P."/>
            <person name="Khurana J.P."/>
            <person name="Tyagi A.K."/>
            <person name="Gaikwad K."/>
            <person name="Singh A."/>
            <person name="Dalal V."/>
            <person name="Srivastava S."/>
            <person name="Dixit A."/>
            <person name="Pal A.K."/>
            <person name="Ghazi I.A."/>
            <person name="Yadav M."/>
            <person name="Pandit A."/>
            <person name="Bhargava A."/>
            <person name="Sureshbabu K."/>
            <person name="Batra K."/>
            <person name="Sharma T.R."/>
            <person name="Mohapatra T."/>
            <person name="Singh N.K."/>
            <person name="Messing J."/>
            <person name="Nelson A.B."/>
            <person name="Fuks G."/>
            <person name="Kavchok S."/>
            <person name="Keizer G."/>
            <person name="Linton E."/>
            <person name="Llaca V."/>
            <person name="Song R."/>
            <person name="Tanyolac B."/>
            <person name="Young S."/>
            <person name="Ho-Il K."/>
            <person name="Hahn J.H."/>
            <person name="Sangsakoo G."/>
            <person name="Vanavichit A."/>
            <person name="de Mattos Luiz.A.T."/>
            <person name="Zimmer P.D."/>
            <person name="Malone G."/>
            <person name="Dellagostin O."/>
            <person name="de Oliveira A.C."/>
            <person name="Bevan M."/>
            <person name="Bancroft I."/>
            <person name="Minx P."/>
            <person name="Cordum H."/>
            <person name="Wilson R."/>
            <person name="Cheng Z."/>
            <person name="Jin W."/>
            <person name="Jiang J."/>
            <person name="Leong S.A."/>
            <person name="Iwama H."/>
            <person name="Gojobori T."/>
            <person name="Itoh T."/>
            <person name="Niimura Y."/>
            <person name="Fujii Y."/>
            <person name="Habara T."/>
            <person name="Sakai H."/>
            <person name="Sato Y."/>
            <person name="Wilson G."/>
            <person name="Kumar K."/>
            <person name="McCouch S."/>
            <person name="Juretic N."/>
            <person name="Hoen D."/>
            <person name="Wright S."/>
            <person name="Bruskiewich R."/>
            <person name="Bureau T."/>
            <person name="Miyao A."/>
            <person name="Hirochika H."/>
            <person name="Nishikawa T."/>
            <person name="Kadowaki K."/>
            <person name="Sugiura M."/>
            <person name="Burr B."/>
            <person name="Sasaki T."/>
        </authorList>
    </citation>
    <scope>NUCLEOTIDE SEQUENCE [LARGE SCALE GENOMIC DNA]</scope>
    <source>
        <strain evidence="2">cv. Nipponbare</strain>
    </source>
</reference>
<dbReference type="AlphaFoldDB" id="A0A0P0VIV2"/>
<dbReference type="InParanoid" id="A0A0P0VIV2"/>
<sequence length="107" mass="11601">MNQKEVSALLGLDEKEKGITFTFDVQKSTRGTKARRCNVHNYTSISTDQLTIRDVPSNYMRAVLLNNQTSIAAHLVKLSICSRVPTRKAGMGMGGVGNDLGTAIDSS</sequence>
<gene>
    <name evidence="1" type="ordered locus">Os02g0468650</name>
    <name evidence="1" type="ORF">OSNPB_020468650</name>
</gene>
<organism evidence="1 2">
    <name type="scientific">Oryza sativa subsp. japonica</name>
    <name type="common">Rice</name>
    <dbReference type="NCBI Taxonomy" id="39947"/>
    <lineage>
        <taxon>Eukaryota</taxon>
        <taxon>Viridiplantae</taxon>
        <taxon>Streptophyta</taxon>
        <taxon>Embryophyta</taxon>
        <taxon>Tracheophyta</taxon>
        <taxon>Spermatophyta</taxon>
        <taxon>Magnoliopsida</taxon>
        <taxon>Liliopsida</taxon>
        <taxon>Poales</taxon>
        <taxon>Poaceae</taxon>
        <taxon>BOP clade</taxon>
        <taxon>Oryzoideae</taxon>
        <taxon>Oryzeae</taxon>
        <taxon>Oryzinae</taxon>
        <taxon>Oryza</taxon>
        <taxon>Oryza sativa</taxon>
    </lineage>
</organism>
<evidence type="ECO:0000313" key="2">
    <source>
        <dbReference type="Proteomes" id="UP000059680"/>
    </source>
</evidence>
<protein>
    <submittedName>
        <fullName evidence="1">Os02g0468650 protein</fullName>
    </submittedName>
</protein>
<dbReference type="PaxDb" id="39947-A0A0P0VIV2"/>